<dbReference type="InterPro" id="IPR036188">
    <property type="entry name" value="FAD/NAD-bd_sf"/>
</dbReference>
<gene>
    <name evidence="7" type="ORF">M501DRAFT_931089</name>
</gene>
<dbReference type="Gene3D" id="3.50.50.60">
    <property type="entry name" value="FAD/NAD(P)-binding domain"/>
    <property type="match status" value="1"/>
</dbReference>
<evidence type="ECO:0000313" key="8">
    <source>
        <dbReference type="Proteomes" id="UP000799429"/>
    </source>
</evidence>
<proteinExistence type="inferred from homology"/>
<keyword evidence="5" id="KW-0503">Monooxygenase</keyword>
<protein>
    <submittedName>
        <fullName evidence="7">FAD binding domain protein</fullName>
    </submittedName>
</protein>
<dbReference type="OrthoDB" id="16820at2759"/>
<evidence type="ECO:0000313" key="7">
    <source>
        <dbReference type="EMBL" id="KAF2840930.1"/>
    </source>
</evidence>
<reference evidence="7" key="1">
    <citation type="journal article" date="2020" name="Stud. Mycol.">
        <title>101 Dothideomycetes genomes: a test case for predicting lifestyles and emergence of pathogens.</title>
        <authorList>
            <person name="Haridas S."/>
            <person name="Albert R."/>
            <person name="Binder M."/>
            <person name="Bloem J."/>
            <person name="Labutti K."/>
            <person name="Salamov A."/>
            <person name="Andreopoulos B."/>
            <person name="Baker S."/>
            <person name="Barry K."/>
            <person name="Bills G."/>
            <person name="Bluhm B."/>
            <person name="Cannon C."/>
            <person name="Castanera R."/>
            <person name="Culley D."/>
            <person name="Daum C."/>
            <person name="Ezra D."/>
            <person name="Gonzalez J."/>
            <person name="Henrissat B."/>
            <person name="Kuo A."/>
            <person name="Liang C."/>
            <person name="Lipzen A."/>
            <person name="Lutzoni F."/>
            <person name="Magnuson J."/>
            <person name="Mondo S."/>
            <person name="Nolan M."/>
            <person name="Ohm R."/>
            <person name="Pangilinan J."/>
            <person name="Park H.-J."/>
            <person name="Ramirez L."/>
            <person name="Alfaro M."/>
            <person name="Sun H."/>
            <person name="Tritt A."/>
            <person name="Yoshinaga Y."/>
            <person name="Zwiers L.-H."/>
            <person name="Turgeon B."/>
            <person name="Goodwin S."/>
            <person name="Spatafora J."/>
            <person name="Crous P."/>
            <person name="Grigoriev I."/>
        </authorList>
    </citation>
    <scope>NUCLEOTIDE SEQUENCE</scope>
    <source>
        <strain evidence="7">CBS 101060</strain>
    </source>
</reference>
<comment type="similarity">
    <text evidence="1">Belongs to the paxM FAD-dependent monooxygenase family.</text>
</comment>
<dbReference type="Pfam" id="PF01494">
    <property type="entry name" value="FAD_binding_3"/>
    <property type="match status" value="1"/>
</dbReference>
<evidence type="ECO:0000256" key="2">
    <source>
        <dbReference type="ARBA" id="ARBA00022630"/>
    </source>
</evidence>
<dbReference type="InterPro" id="IPR002938">
    <property type="entry name" value="FAD-bd"/>
</dbReference>
<dbReference type="PRINTS" id="PR00420">
    <property type="entry name" value="RNGMNOXGNASE"/>
</dbReference>
<dbReference type="InterPro" id="IPR050493">
    <property type="entry name" value="FAD-dep_Monooxygenase_BioMet"/>
</dbReference>
<dbReference type="GO" id="GO:0004497">
    <property type="term" value="F:monooxygenase activity"/>
    <property type="evidence" value="ECO:0007669"/>
    <property type="project" value="UniProtKB-KW"/>
</dbReference>
<evidence type="ECO:0000259" key="6">
    <source>
        <dbReference type="Pfam" id="PF01494"/>
    </source>
</evidence>
<keyword evidence="8" id="KW-1185">Reference proteome</keyword>
<dbReference type="EMBL" id="MU006092">
    <property type="protein sequence ID" value="KAF2840930.1"/>
    <property type="molecule type" value="Genomic_DNA"/>
</dbReference>
<comment type="caution">
    <text evidence="7">The sequence shown here is derived from an EMBL/GenBank/DDBJ whole genome shotgun (WGS) entry which is preliminary data.</text>
</comment>
<keyword evidence="3" id="KW-0274">FAD</keyword>
<dbReference type="PANTHER" id="PTHR13789:SF309">
    <property type="entry name" value="PUTATIVE (AFU_ORTHOLOGUE AFUA_6G14510)-RELATED"/>
    <property type="match status" value="1"/>
</dbReference>
<feature type="domain" description="FAD-binding" evidence="6">
    <location>
        <begin position="163"/>
        <end position="354"/>
    </location>
</feature>
<dbReference type="SUPFAM" id="SSF51905">
    <property type="entry name" value="FAD/NAD(P)-binding domain"/>
    <property type="match status" value="1"/>
</dbReference>
<sequence length="418" mass="46191">MKVIIIGAGISGLSTYLYLRKLVPSITDITIYESHRPRTTSSLESQNYEDLSASTAIVGGGLGVSPNGMYVLKDLDPEIYTAVIEQGFLCDHFTFKGANGWTLSKVPTNDKRQKEGAGLEKCVSSSRHGVWLCLKRKVPDEEIVYRRVSEVGISEDGKPAVKFQDGSPAVIADFVIGADGVKSTVLKAIMGDQYSEIYAPHYEGLAGVGGFLNVDIPSEILQDKSMIFTFGGTGFFGYAAHGSPSNKSLMWWSTFQADIMPEHGTINLADYRKQLVERHGYWKDPVVRKVVELAEFDTVYPTWTTPELPTWSENRVLLIGDAAHALQPTSGQGVSQGLEDSQTLALLLAHYLSDASLNEEDVLKCTAKAMYDIRHPRVTSIAKQARKIDGKKMNQGVFIEYMVYFILWFVPKWPTLGT</sequence>
<name>A0A9P4VSZ3_9PEZI</name>
<dbReference type="PANTHER" id="PTHR13789">
    <property type="entry name" value="MONOOXYGENASE"/>
    <property type="match status" value="1"/>
</dbReference>
<dbReference type="GO" id="GO:0071949">
    <property type="term" value="F:FAD binding"/>
    <property type="evidence" value="ECO:0007669"/>
    <property type="project" value="InterPro"/>
</dbReference>
<evidence type="ECO:0000256" key="4">
    <source>
        <dbReference type="ARBA" id="ARBA00023002"/>
    </source>
</evidence>
<evidence type="ECO:0000256" key="5">
    <source>
        <dbReference type="ARBA" id="ARBA00023033"/>
    </source>
</evidence>
<keyword evidence="4" id="KW-0560">Oxidoreductase</keyword>
<accession>A0A9P4VSZ3</accession>
<dbReference type="AlphaFoldDB" id="A0A9P4VSZ3"/>
<keyword evidence="2" id="KW-0285">Flavoprotein</keyword>
<evidence type="ECO:0000256" key="1">
    <source>
        <dbReference type="ARBA" id="ARBA00007992"/>
    </source>
</evidence>
<organism evidence="7 8">
    <name type="scientific">Patellaria atrata CBS 101060</name>
    <dbReference type="NCBI Taxonomy" id="1346257"/>
    <lineage>
        <taxon>Eukaryota</taxon>
        <taxon>Fungi</taxon>
        <taxon>Dikarya</taxon>
        <taxon>Ascomycota</taxon>
        <taxon>Pezizomycotina</taxon>
        <taxon>Dothideomycetes</taxon>
        <taxon>Dothideomycetes incertae sedis</taxon>
        <taxon>Patellariales</taxon>
        <taxon>Patellariaceae</taxon>
        <taxon>Patellaria</taxon>
    </lineage>
</organism>
<dbReference type="Proteomes" id="UP000799429">
    <property type="component" value="Unassembled WGS sequence"/>
</dbReference>
<evidence type="ECO:0000256" key="3">
    <source>
        <dbReference type="ARBA" id="ARBA00022827"/>
    </source>
</evidence>